<keyword evidence="4" id="KW-1185">Reference proteome</keyword>
<evidence type="ECO:0008006" key="5">
    <source>
        <dbReference type="Google" id="ProtNLM"/>
    </source>
</evidence>
<dbReference type="PANTHER" id="PTHR48258">
    <property type="entry name" value="DUF4218 DOMAIN-CONTAINING PROTEIN-RELATED"/>
    <property type="match status" value="1"/>
</dbReference>
<proteinExistence type="predicted"/>
<protein>
    <recommendedName>
        <fullName evidence="5">DUF4218 domain-containing protein</fullName>
    </recommendedName>
</protein>
<gene>
    <name evidence="3" type="ORF">KK1_038992</name>
</gene>
<name>A0A151RB25_CAJCA</name>
<evidence type="ECO:0000313" key="4">
    <source>
        <dbReference type="Proteomes" id="UP000075243"/>
    </source>
</evidence>
<dbReference type="Pfam" id="PF13960">
    <property type="entry name" value="DUF4218"/>
    <property type="match status" value="1"/>
</dbReference>
<sequence>MPQQNGERIVINDSICDMVNDAFGHHSNNNDMEEDDDVCPEASQTIPDDIIELLELMRDGEQSLYEGCDKYSKLSFSIKFYHVKCLCRMSDKAMSMILELLADAFEHAKIPCSFYEAKKIILCSKVLKVDELDQLQSRVVLTLCHMEMLFPPSFFTVMVHLIVHLVEDAKLGGPVQYRWMYPIERYLGKLKSYVRNKAQPEGSIAEGYLAEEILTFCSRYLDGIETKFNRLGRVDDEPDDIVPSSVSTLFPPIGKPVGGFTYFTLSPREKLQAHRHVLTNCTQVDPFLQEFRDILRRQLRRNTRSSSEIDKRVHREFVEWFSRRIRNDSNGSYSNDLKFLAMGPITCAKRYTAYNINGLKFRTLERDQGLKTQNNGIFGTFGTRSYASSSDNQMQFGGVPYYGKLVDIIELNYHGQFSVTLFKCMWANITTRRGIVTDDLGFTSVSFSHLIHTGDNDDDEPYIRAPEA</sequence>
<dbReference type="OMA" id="VINDSIC"/>
<dbReference type="InterPro" id="IPR025452">
    <property type="entry name" value="DUF4218"/>
</dbReference>
<dbReference type="EMBL" id="KQ483888">
    <property type="protein sequence ID" value="KYP39706.1"/>
    <property type="molecule type" value="Genomic_DNA"/>
</dbReference>
<evidence type="ECO:0000313" key="3">
    <source>
        <dbReference type="EMBL" id="KYP39706.1"/>
    </source>
</evidence>
<dbReference type="AlphaFoldDB" id="A0A151RB25"/>
<dbReference type="Proteomes" id="UP000075243">
    <property type="component" value="Unassembled WGS sequence"/>
</dbReference>
<dbReference type="PANTHER" id="PTHR48258:SF12">
    <property type="entry name" value="TRANSPOSON PROTEIN, CACTA, EN_SPM SUB-CLASS"/>
    <property type="match status" value="1"/>
</dbReference>
<evidence type="ECO:0000259" key="1">
    <source>
        <dbReference type="Pfam" id="PF13952"/>
    </source>
</evidence>
<dbReference type="Pfam" id="PF13952">
    <property type="entry name" value="DUF4216"/>
    <property type="match status" value="1"/>
</dbReference>
<evidence type="ECO:0000259" key="2">
    <source>
        <dbReference type="Pfam" id="PF13960"/>
    </source>
</evidence>
<accession>A0A151RB25</accession>
<organism evidence="3 4">
    <name type="scientific">Cajanus cajan</name>
    <name type="common">Pigeon pea</name>
    <name type="synonym">Cajanus indicus</name>
    <dbReference type="NCBI Taxonomy" id="3821"/>
    <lineage>
        <taxon>Eukaryota</taxon>
        <taxon>Viridiplantae</taxon>
        <taxon>Streptophyta</taxon>
        <taxon>Embryophyta</taxon>
        <taxon>Tracheophyta</taxon>
        <taxon>Spermatophyta</taxon>
        <taxon>Magnoliopsida</taxon>
        <taxon>eudicotyledons</taxon>
        <taxon>Gunneridae</taxon>
        <taxon>Pentapetalae</taxon>
        <taxon>rosids</taxon>
        <taxon>fabids</taxon>
        <taxon>Fabales</taxon>
        <taxon>Fabaceae</taxon>
        <taxon>Papilionoideae</taxon>
        <taxon>50 kb inversion clade</taxon>
        <taxon>NPAAA clade</taxon>
        <taxon>indigoferoid/millettioid clade</taxon>
        <taxon>Phaseoleae</taxon>
        <taxon>Cajanus</taxon>
    </lineage>
</organism>
<feature type="domain" description="DUF4216" evidence="1">
    <location>
        <begin position="409"/>
        <end position="468"/>
    </location>
</feature>
<reference evidence="3" key="1">
    <citation type="journal article" date="2012" name="Nat. Biotechnol.">
        <title>Draft genome sequence of pigeonpea (Cajanus cajan), an orphan legume crop of resource-poor farmers.</title>
        <authorList>
            <person name="Varshney R.K."/>
            <person name="Chen W."/>
            <person name="Li Y."/>
            <person name="Bharti A.K."/>
            <person name="Saxena R.K."/>
            <person name="Schlueter J.A."/>
            <person name="Donoghue M.T."/>
            <person name="Azam S."/>
            <person name="Fan G."/>
            <person name="Whaley A.M."/>
            <person name="Farmer A.D."/>
            <person name="Sheridan J."/>
            <person name="Iwata A."/>
            <person name="Tuteja R."/>
            <person name="Penmetsa R.V."/>
            <person name="Wu W."/>
            <person name="Upadhyaya H.D."/>
            <person name="Yang S.P."/>
            <person name="Shah T."/>
            <person name="Saxena K.B."/>
            <person name="Michael T."/>
            <person name="McCombie W.R."/>
            <person name="Yang B."/>
            <person name="Zhang G."/>
            <person name="Yang H."/>
            <person name="Wang J."/>
            <person name="Spillane C."/>
            <person name="Cook D.R."/>
            <person name="May G.D."/>
            <person name="Xu X."/>
            <person name="Jackson S.A."/>
        </authorList>
    </citation>
    <scope>NUCLEOTIDE SEQUENCE [LARGE SCALE GENOMIC DNA]</scope>
</reference>
<feature type="domain" description="DUF4218" evidence="2">
    <location>
        <begin position="122"/>
        <end position="234"/>
    </location>
</feature>
<dbReference type="InterPro" id="IPR025312">
    <property type="entry name" value="DUF4216"/>
</dbReference>
<dbReference type="Gramene" id="C.cajan_36617.t">
    <property type="protein sequence ID" value="C.cajan_36617.t"/>
    <property type="gene ID" value="C.cajan_36617"/>
</dbReference>